<evidence type="ECO:0000256" key="7">
    <source>
        <dbReference type="ARBA" id="ARBA00022840"/>
    </source>
</evidence>
<reference evidence="13 14" key="1">
    <citation type="journal article" date="2015" name="Nature">
        <title>rRNA introns, odd ribosomes, and small enigmatic genomes across a large radiation of phyla.</title>
        <authorList>
            <person name="Brown C.T."/>
            <person name="Hug L.A."/>
            <person name="Thomas B.C."/>
            <person name="Sharon I."/>
            <person name="Castelle C.J."/>
            <person name="Singh A."/>
            <person name="Wilkins M.J."/>
            <person name="Williams K.H."/>
            <person name="Banfield J.F."/>
        </authorList>
    </citation>
    <scope>NUCLEOTIDE SEQUENCE [LARGE SCALE GENOMIC DNA]</scope>
</reference>
<dbReference type="InterPro" id="IPR018109">
    <property type="entry name" value="Folylpolyglutamate_synth_CS"/>
</dbReference>
<comment type="pathway">
    <text evidence="2 9 10">Cell wall biogenesis; peptidoglycan biosynthesis.</text>
</comment>
<dbReference type="GO" id="GO:0004326">
    <property type="term" value="F:tetrahydrofolylpolyglutamate synthase activity"/>
    <property type="evidence" value="ECO:0007669"/>
    <property type="project" value="InterPro"/>
</dbReference>
<dbReference type="EMBL" id="LCCF01000001">
    <property type="protein sequence ID" value="KKS25686.1"/>
    <property type="molecule type" value="Genomic_DNA"/>
</dbReference>
<dbReference type="SUPFAM" id="SSF53244">
    <property type="entry name" value="MurD-like peptide ligases, peptide-binding domain"/>
    <property type="match status" value="1"/>
</dbReference>
<evidence type="ECO:0000256" key="2">
    <source>
        <dbReference type="ARBA" id="ARBA00004752"/>
    </source>
</evidence>
<dbReference type="GO" id="GO:0008360">
    <property type="term" value="P:regulation of cell shape"/>
    <property type="evidence" value="ECO:0007669"/>
    <property type="project" value="UniProtKB-KW"/>
</dbReference>
<dbReference type="UniPathway" id="UPA00219"/>
<dbReference type="Pfam" id="PF08245">
    <property type="entry name" value="Mur_ligase_M"/>
    <property type="match status" value="1"/>
</dbReference>
<evidence type="ECO:0000256" key="10">
    <source>
        <dbReference type="RuleBase" id="RU003664"/>
    </source>
</evidence>
<dbReference type="Gene3D" id="3.40.1190.10">
    <property type="entry name" value="Mur-like, catalytic domain"/>
    <property type="match status" value="1"/>
</dbReference>
<comment type="subcellular location">
    <subcellularLocation>
        <location evidence="1 9 10">Cytoplasm</location>
    </subcellularLocation>
</comment>
<keyword evidence="3 9" id="KW-0963">Cytoplasm</keyword>
<dbReference type="SUPFAM" id="SSF53623">
    <property type="entry name" value="MurD-like peptide ligases, catalytic domain"/>
    <property type="match status" value="1"/>
</dbReference>
<dbReference type="InterPro" id="IPR004101">
    <property type="entry name" value="Mur_ligase_C"/>
</dbReference>
<evidence type="ECO:0000256" key="6">
    <source>
        <dbReference type="ARBA" id="ARBA00022741"/>
    </source>
</evidence>
<evidence type="ECO:0000313" key="13">
    <source>
        <dbReference type="EMBL" id="KKS25686.1"/>
    </source>
</evidence>
<dbReference type="InterPro" id="IPR036615">
    <property type="entry name" value="Mur_ligase_C_dom_sf"/>
</dbReference>
<evidence type="ECO:0000256" key="4">
    <source>
        <dbReference type="ARBA" id="ARBA00022598"/>
    </source>
</evidence>
<comment type="function">
    <text evidence="9 10">Cell wall formation. Catalyzes the addition of glutamate to the nucleotide precursor UDP-N-acetylmuramoyl-L-alanine (UMA).</text>
</comment>
<dbReference type="PANTHER" id="PTHR43692">
    <property type="entry name" value="UDP-N-ACETYLMURAMOYLALANINE--D-GLUTAMATE LIGASE"/>
    <property type="match status" value="1"/>
</dbReference>
<dbReference type="Proteomes" id="UP000034256">
    <property type="component" value="Unassembled WGS sequence"/>
</dbReference>
<comment type="similarity">
    <text evidence="9">Belongs to the MurCDEF family.</text>
</comment>
<dbReference type="GO" id="GO:0005524">
    <property type="term" value="F:ATP binding"/>
    <property type="evidence" value="ECO:0007669"/>
    <property type="project" value="UniProtKB-UniRule"/>
</dbReference>
<evidence type="ECO:0000256" key="1">
    <source>
        <dbReference type="ARBA" id="ARBA00004496"/>
    </source>
</evidence>
<comment type="caution">
    <text evidence="13">The sequence shown here is derived from an EMBL/GenBank/DDBJ whole genome shotgun (WGS) entry which is preliminary data.</text>
</comment>
<comment type="catalytic activity">
    <reaction evidence="9 10">
        <text>UDP-N-acetyl-alpha-D-muramoyl-L-alanine + D-glutamate + ATP = UDP-N-acetyl-alpha-D-muramoyl-L-alanyl-D-glutamate + ADP + phosphate + H(+)</text>
        <dbReference type="Rhea" id="RHEA:16429"/>
        <dbReference type="ChEBI" id="CHEBI:15378"/>
        <dbReference type="ChEBI" id="CHEBI:29986"/>
        <dbReference type="ChEBI" id="CHEBI:30616"/>
        <dbReference type="ChEBI" id="CHEBI:43474"/>
        <dbReference type="ChEBI" id="CHEBI:83898"/>
        <dbReference type="ChEBI" id="CHEBI:83900"/>
        <dbReference type="ChEBI" id="CHEBI:456216"/>
        <dbReference type="EC" id="6.3.2.9"/>
    </reaction>
</comment>
<protein>
    <recommendedName>
        <fullName evidence="9 10">UDP-N-acetylmuramoylalanine--D-glutamate ligase</fullName>
        <ecNumber evidence="9 10">6.3.2.9</ecNumber>
    </recommendedName>
    <alternativeName>
        <fullName evidence="9">D-glutamic acid-adding enzyme</fullName>
    </alternativeName>
    <alternativeName>
        <fullName evidence="9">UDP-N-acetylmuramoyl-L-alanyl-D-glutamate synthetase</fullName>
    </alternativeName>
</protein>
<evidence type="ECO:0000256" key="3">
    <source>
        <dbReference type="ARBA" id="ARBA00022490"/>
    </source>
</evidence>
<dbReference type="Pfam" id="PF02875">
    <property type="entry name" value="Mur_ligase_C"/>
    <property type="match status" value="1"/>
</dbReference>
<dbReference type="InterPro" id="IPR036565">
    <property type="entry name" value="Mur-like_cat_sf"/>
</dbReference>
<evidence type="ECO:0000256" key="9">
    <source>
        <dbReference type="HAMAP-Rule" id="MF_00639"/>
    </source>
</evidence>
<keyword evidence="8 9" id="KW-0131">Cell cycle</keyword>
<evidence type="ECO:0000259" key="11">
    <source>
        <dbReference type="Pfam" id="PF02875"/>
    </source>
</evidence>
<keyword evidence="9 10" id="KW-0133">Cell shape</keyword>
<dbReference type="GO" id="GO:0005737">
    <property type="term" value="C:cytoplasm"/>
    <property type="evidence" value="ECO:0007669"/>
    <property type="project" value="UniProtKB-SubCell"/>
</dbReference>
<dbReference type="GO" id="GO:0008764">
    <property type="term" value="F:UDP-N-acetylmuramoylalanine-D-glutamate ligase activity"/>
    <property type="evidence" value="ECO:0007669"/>
    <property type="project" value="UniProtKB-UniRule"/>
</dbReference>
<evidence type="ECO:0000313" key="14">
    <source>
        <dbReference type="Proteomes" id="UP000034256"/>
    </source>
</evidence>
<dbReference type="GO" id="GO:0009252">
    <property type="term" value="P:peptidoglycan biosynthetic process"/>
    <property type="evidence" value="ECO:0007669"/>
    <property type="project" value="UniProtKB-UniRule"/>
</dbReference>
<dbReference type="Gene3D" id="3.40.50.720">
    <property type="entry name" value="NAD(P)-binding Rossmann-like Domain"/>
    <property type="match status" value="1"/>
</dbReference>
<accession>A0A0G0ZUM4</accession>
<feature type="binding site" evidence="9">
    <location>
        <begin position="101"/>
        <end position="107"/>
    </location>
    <ligand>
        <name>ATP</name>
        <dbReference type="ChEBI" id="CHEBI:30616"/>
    </ligand>
</feature>
<keyword evidence="6 9" id="KW-0547">Nucleotide-binding</keyword>
<dbReference type="EC" id="6.3.2.9" evidence="9 10"/>
<keyword evidence="9 10" id="KW-0961">Cell wall biogenesis/degradation</keyword>
<organism evidence="13 14">
    <name type="scientific">Candidatus Wolfebacteria bacterium GW2011_GWA2_42_10</name>
    <dbReference type="NCBI Taxonomy" id="1619004"/>
    <lineage>
        <taxon>Bacteria</taxon>
        <taxon>Candidatus Wolfeibacteriota</taxon>
    </lineage>
</organism>
<dbReference type="PANTHER" id="PTHR43692:SF1">
    <property type="entry name" value="UDP-N-ACETYLMURAMOYLALANINE--D-GLUTAMATE LIGASE"/>
    <property type="match status" value="1"/>
</dbReference>
<evidence type="ECO:0000256" key="8">
    <source>
        <dbReference type="ARBA" id="ARBA00023306"/>
    </source>
</evidence>
<feature type="domain" description="Mur ligase central" evidence="12">
    <location>
        <begin position="99"/>
        <end position="226"/>
    </location>
</feature>
<keyword evidence="5 9" id="KW-0132">Cell division</keyword>
<sequence>MDITVEIAILGFGREGKAVLKFLRKTPQFKNADISILDKKLNKDYLNNLDKFDIVFRSPGVPYNLPEIQKAVKKGVKFSSATQLFFESAEKIGCLTIGITGTKGKGTTSTLLCKILKAAKKNVYLAGNIGKPAVEILPKLRKDSVVILELSSFQLQDLNFSPDIAVVLNIFPDHLDTHKNFKEYFDSKTQIAKHQNNRSKIFFDAADKFAKNIAKLSKGEKIAVQTKNFELFELEDLKIAGEHNYKNAVMAASVARFLGVKLEIIKKTVKNFRGLRHRLEFVRKINGVKFYNDSASTNPYTAAAAIHAFSDQPKILIAGGKDKNLNYSPLADALKKSNVKLVILFGENKKKIKKKIEKSGVPVKLVKNLKNAVDLAYQKTKSYVLFSPTSASFDMFKDYQDRGEKFKKIIKWLK</sequence>
<dbReference type="PROSITE" id="PS01011">
    <property type="entry name" value="FOLYLPOLYGLU_SYNT_1"/>
    <property type="match status" value="1"/>
</dbReference>
<evidence type="ECO:0000256" key="5">
    <source>
        <dbReference type="ARBA" id="ARBA00022618"/>
    </source>
</evidence>
<dbReference type="InterPro" id="IPR005762">
    <property type="entry name" value="MurD"/>
</dbReference>
<name>A0A0G0ZUM4_9BACT</name>
<dbReference type="NCBIfam" id="TIGR01087">
    <property type="entry name" value="murD"/>
    <property type="match status" value="1"/>
</dbReference>
<gene>
    <name evidence="9" type="primary">murD</name>
    <name evidence="13" type="ORF">UU85_C0001G0116</name>
</gene>
<dbReference type="HAMAP" id="MF_00639">
    <property type="entry name" value="MurD"/>
    <property type="match status" value="1"/>
</dbReference>
<dbReference type="InterPro" id="IPR013221">
    <property type="entry name" value="Mur_ligase_cen"/>
</dbReference>
<dbReference type="GO" id="GO:0071555">
    <property type="term" value="P:cell wall organization"/>
    <property type="evidence" value="ECO:0007669"/>
    <property type="project" value="UniProtKB-KW"/>
</dbReference>
<dbReference type="PATRIC" id="fig|1619004.3.peg.119"/>
<keyword evidence="7 9" id="KW-0067">ATP-binding</keyword>
<feature type="domain" description="Mur ligase C-terminal" evidence="11">
    <location>
        <begin position="277"/>
        <end position="381"/>
    </location>
</feature>
<keyword evidence="9 10" id="KW-0573">Peptidoglycan synthesis</keyword>
<keyword evidence="4 9" id="KW-0436">Ligase</keyword>
<dbReference type="AlphaFoldDB" id="A0A0G0ZUM4"/>
<dbReference type="Gene3D" id="3.90.190.20">
    <property type="entry name" value="Mur ligase, C-terminal domain"/>
    <property type="match status" value="1"/>
</dbReference>
<evidence type="ECO:0000259" key="12">
    <source>
        <dbReference type="Pfam" id="PF08245"/>
    </source>
</evidence>
<proteinExistence type="inferred from homology"/>
<dbReference type="GO" id="GO:0051301">
    <property type="term" value="P:cell division"/>
    <property type="evidence" value="ECO:0007669"/>
    <property type="project" value="UniProtKB-KW"/>
</dbReference>